<feature type="compositionally biased region" description="Low complexity" evidence="3">
    <location>
        <begin position="197"/>
        <end position="222"/>
    </location>
</feature>
<dbReference type="EMBL" id="NHYD01000963">
    <property type="protein sequence ID" value="PPQ92836.1"/>
    <property type="molecule type" value="Genomic_DNA"/>
</dbReference>
<evidence type="ECO:0008006" key="8">
    <source>
        <dbReference type="Google" id="ProtNLM"/>
    </source>
</evidence>
<keyword evidence="7" id="KW-1185">Reference proteome</keyword>
<dbReference type="GO" id="GO:0032259">
    <property type="term" value="P:methylation"/>
    <property type="evidence" value="ECO:0007669"/>
    <property type="project" value="UniProtKB-KW"/>
</dbReference>
<dbReference type="FunCoup" id="A0A409XQ66">
    <property type="interactions" value="12"/>
</dbReference>
<keyword evidence="2" id="KW-0808">Transferase</keyword>
<dbReference type="PANTHER" id="PTHR43397">
    <property type="entry name" value="ERGOTHIONEINE BIOSYNTHESIS PROTEIN 1"/>
    <property type="match status" value="1"/>
</dbReference>
<dbReference type="InterPro" id="IPR051128">
    <property type="entry name" value="EgtD_Methyltrsf_superfamily"/>
</dbReference>
<dbReference type="AlphaFoldDB" id="A0A409XQ66"/>
<dbReference type="InterPro" id="IPR005532">
    <property type="entry name" value="SUMF_dom"/>
</dbReference>
<dbReference type="STRING" id="93625.A0A409XQ66"/>
<reference evidence="6 7" key="1">
    <citation type="journal article" date="2018" name="Evol. Lett.">
        <title>Horizontal gene cluster transfer increased hallucinogenic mushroom diversity.</title>
        <authorList>
            <person name="Reynolds H.T."/>
            <person name="Vijayakumar V."/>
            <person name="Gluck-Thaler E."/>
            <person name="Korotkin H.B."/>
            <person name="Matheny P.B."/>
            <person name="Slot J.C."/>
        </authorList>
    </citation>
    <scope>NUCLEOTIDE SEQUENCE [LARGE SCALE GENOMIC DNA]</scope>
    <source>
        <strain evidence="6 7">2631</strain>
    </source>
</reference>
<dbReference type="Proteomes" id="UP000283269">
    <property type="component" value="Unassembled WGS sequence"/>
</dbReference>
<evidence type="ECO:0000313" key="6">
    <source>
        <dbReference type="EMBL" id="PPQ92836.1"/>
    </source>
</evidence>
<dbReference type="InterPro" id="IPR029063">
    <property type="entry name" value="SAM-dependent_MTases_sf"/>
</dbReference>
<dbReference type="InParanoid" id="A0A409XQ66"/>
<gene>
    <name evidence="6" type="ORF">CVT25_004324</name>
</gene>
<evidence type="ECO:0000259" key="4">
    <source>
        <dbReference type="Pfam" id="PF03781"/>
    </source>
</evidence>
<accession>A0A409XQ66</accession>
<comment type="caution">
    <text evidence="6">The sequence shown here is derived from an EMBL/GenBank/DDBJ whole genome shotgun (WGS) entry which is preliminary data.</text>
</comment>
<sequence>MPAQIIDVHSLSTDGVPVTDIPRQIMDGLSRPFGHKQLPTMLLYDEQGLQLYDDITTAAPEYYLFGAEEEILKNNADQIVQAMHQGVQISPDEVVVELGAGALRKTSHILLGLSHFVGKRAPPASITYYALDLDKHELERTLGDIARSDLGKKLFGKVDTKGMWGTYEDGLKFIEHGGLLTRHFESVDYQISPRGRSPISPTSSNSSASGASLTSVSDSGSSFPSTPEGTKPPLHIVFLGSSLGNFSRAEAASFLLSLPLRAGSGDTLLIGLDHDNDTRLIEEAYNDSKGYTKRFIFNGLKAAGRALGDENLFDEGKWEYVNSYNPEDRCHEAFFKSKCDQTVREPRTGRDIRFSKDELLKIEESLKFSDVDAYSLFTISNLRPVQRWTDKKSQYSLWLLERPPFSFPLLVSPLQPSNKAKSGGLSHSPFGVPSREEWNELWSCWDFITRQMIPPSMLYQKPIDLRHICLFYLGHIPTFLDIHLSKLLQEPHTEPQSFKYIFERGIDPDVDDPTKCHPHSEVPVEDGDWPTHISIVKFQAAVRARLMRLYDDLESGRITLTRRIGRALFMTLEHEAMHAETLLYMLIQRAGNGTIPPPGFVAPPWESLSASWNEIPPPVSRTVTLGPTTVSLGHKDFESDDDTTHNVDTHEFGWDNESPKREVHVDQFKIEWRPITNGDFYQFYVGEGQGKVDFPASWVEDAEGLKVRTLYGPVPIDTARHWPIVTSYNNLSTYATVKGGRLPTESELALFYDKYEAGYEGGANVGFRNWHPVPPTTGGERAGGKGINGGVWEWTSTILDKVDNFEPSKLYPGYSMDFFDGKHQVVGHMQQFLGSLADAVSGIGINGTTLTFGLAPVSFMTSQFERQTIAAIIYADDASKFRLAHISIQGFQSSYYTSFVAG</sequence>
<dbReference type="OrthoDB" id="659at2759"/>
<organism evidence="6 7">
    <name type="scientific">Psilocybe cyanescens</name>
    <dbReference type="NCBI Taxonomy" id="93625"/>
    <lineage>
        <taxon>Eukaryota</taxon>
        <taxon>Fungi</taxon>
        <taxon>Dikarya</taxon>
        <taxon>Basidiomycota</taxon>
        <taxon>Agaricomycotina</taxon>
        <taxon>Agaricomycetes</taxon>
        <taxon>Agaricomycetidae</taxon>
        <taxon>Agaricales</taxon>
        <taxon>Agaricineae</taxon>
        <taxon>Strophariaceae</taxon>
        <taxon>Psilocybe</taxon>
    </lineage>
</organism>
<dbReference type="InterPro" id="IPR016187">
    <property type="entry name" value="CTDL_fold"/>
</dbReference>
<dbReference type="InterPro" id="IPR042095">
    <property type="entry name" value="SUMF_sf"/>
</dbReference>
<evidence type="ECO:0000256" key="1">
    <source>
        <dbReference type="ARBA" id="ARBA00022603"/>
    </source>
</evidence>
<dbReference type="Gene3D" id="3.90.1580.10">
    <property type="entry name" value="paralog of FGE (formylglycine-generating enzyme)"/>
    <property type="match status" value="1"/>
</dbReference>
<dbReference type="Pfam" id="PF03781">
    <property type="entry name" value="FGE-sulfatase"/>
    <property type="match status" value="1"/>
</dbReference>
<dbReference type="Pfam" id="PF10017">
    <property type="entry name" value="Methyltransf_33"/>
    <property type="match status" value="2"/>
</dbReference>
<evidence type="ECO:0000256" key="3">
    <source>
        <dbReference type="SAM" id="MobiDB-lite"/>
    </source>
</evidence>
<dbReference type="InterPro" id="IPR019257">
    <property type="entry name" value="MeTrfase_dom"/>
</dbReference>
<proteinExistence type="predicted"/>
<protein>
    <recommendedName>
        <fullName evidence="8">DUF323 domain-containing protein</fullName>
    </recommendedName>
</protein>
<evidence type="ECO:0000259" key="5">
    <source>
        <dbReference type="Pfam" id="PF10017"/>
    </source>
</evidence>
<dbReference type="GO" id="GO:0008168">
    <property type="term" value="F:methyltransferase activity"/>
    <property type="evidence" value="ECO:0007669"/>
    <property type="project" value="UniProtKB-KW"/>
</dbReference>
<feature type="domain" description="Sulfatase-modifying factor enzyme-like" evidence="4">
    <location>
        <begin position="650"/>
        <end position="826"/>
    </location>
</feature>
<name>A0A409XQ66_PSICY</name>
<dbReference type="PANTHER" id="PTHR43397:SF1">
    <property type="entry name" value="ERGOTHIONEINE BIOSYNTHESIS PROTEIN 1"/>
    <property type="match status" value="1"/>
</dbReference>
<feature type="region of interest" description="Disordered" evidence="3">
    <location>
        <begin position="192"/>
        <end position="228"/>
    </location>
</feature>
<dbReference type="Gene3D" id="3.40.50.150">
    <property type="entry name" value="Vaccinia Virus protein VP39"/>
    <property type="match status" value="1"/>
</dbReference>
<feature type="domain" description="Histidine-specific methyltransferase SAM-dependent" evidence="5">
    <location>
        <begin position="227"/>
        <end position="401"/>
    </location>
</feature>
<feature type="domain" description="Histidine-specific methyltransferase SAM-dependent" evidence="5">
    <location>
        <begin position="23"/>
        <end position="174"/>
    </location>
</feature>
<keyword evidence="1" id="KW-0489">Methyltransferase</keyword>
<evidence type="ECO:0000313" key="7">
    <source>
        <dbReference type="Proteomes" id="UP000283269"/>
    </source>
</evidence>
<dbReference type="SUPFAM" id="SSF56436">
    <property type="entry name" value="C-type lectin-like"/>
    <property type="match status" value="1"/>
</dbReference>
<evidence type="ECO:0000256" key="2">
    <source>
        <dbReference type="ARBA" id="ARBA00022679"/>
    </source>
</evidence>